<comment type="caution">
    <text evidence="1">The sequence shown here is derived from an EMBL/GenBank/DDBJ whole genome shotgun (WGS) entry which is preliminary data.</text>
</comment>
<sequence>MEFKSEKANQFIRRLDEEIQKADQCNEKMIQTHKHYLPSEGMRSISSFVPEGLPINFYSEYWFDKCTAGQKRVLADSSSIAFHPDASKSLLGKQHPNTRPSDKQFTQKYWDEVILPCNISHDITNDEDLDDSVNEGSDDLKHLAAENLDQKDENESMAHNQQVEFSHIFNKDTEMEDAEDIRKDNII</sequence>
<keyword evidence="2" id="KW-1185">Reference proteome</keyword>
<organism evidence="1 2">
    <name type="scientific">Austropuccinia psidii MF-1</name>
    <dbReference type="NCBI Taxonomy" id="1389203"/>
    <lineage>
        <taxon>Eukaryota</taxon>
        <taxon>Fungi</taxon>
        <taxon>Dikarya</taxon>
        <taxon>Basidiomycota</taxon>
        <taxon>Pucciniomycotina</taxon>
        <taxon>Pucciniomycetes</taxon>
        <taxon>Pucciniales</taxon>
        <taxon>Sphaerophragmiaceae</taxon>
        <taxon>Austropuccinia</taxon>
    </lineage>
</organism>
<name>A0A9Q3E972_9BASI</name>
<dbReference type="AlphaFoldDB" id="A0A9Q3E972"/>
<evidence type="ECO:0000313" key="1">
    <source>
        <dbReference type="EMBL" id="MBW0514925.1"/>
    </source>
</evidence>
<dbReference type="Proteomes" id="UP000765509">
    <property type="component" value="Unassembled WGS sequence"/>
</dbReference>
<dbReference type="EMBL" id="AVOT02024313">
    <property type="protein sequence ID" value="MBW0514925.1"/>
    <property type="molecule type" value="Genomic_DNA"/>
</dbReference>
<proteinExistence type="predicted"/>
<evidence type="ECO:0000313" key="2">
    <source>
        <dbReference type="Proteomes" id="UP000765509"/>
    </source>
</evidence>
<protein>
    <submittedName>
        <fullName evidence="1">Uncharacterized protein</fullName>
    </submittedName>
</protein>
<gene>
    <name evidence="1" type="ORF">O181_054640</name>
</gene>
<accession>A0A9Q3E972</accession>
<reference evidence="1" key="1">
    <citation type="submission" date="2021-03" db="EMBL/GenBank/DDBJ databases">
        <title>Draft genome sequence of rust myrtle Austropuccinia psidii MF-1, a brazilian biotype.</title>
        <authorList>
            <person name="Quecine M.C."/>
            <person name="Pachon D.M.R."/>
            <person name="Bonatelli M.L."/>
            <person name="Correr F.H."/>
            <person name="Franceschini L.M."/>
            <person name="Leite T.F."/>
            <person name="Margarido G.R.A."/>
            <person name="Almeida C.A."/>
            <person name="Ferrarezi J.A."/>
            <person name="Labate C.A."/>
        </authorList>
    </citation>
    <scope>NUCLEOTIDE SEQUENCE</scope>
    <source>
        <strain evidence="1">MF-1</strain>
    </source>
</reference>